<evidence type="ECO:0000256" key="9">
    <source>
        <dbReference type="SAM" id="MobiDB-lite"/>
    </source>
</evidence>
<evidence type="ECO:0000313" key="11">
    <source>
        <dbReference type="EMBL" id="SHH28794.1"/>
    </source>
</evidence>
<comment type="similarity">
    <text evidence="1">Belongs to the FlgM family.</text>
</comment>
<sequence length="108" mass="11804">MVIDFNRPNNAVNSSSTGRSSVQNAERSTTQQTPTDEVKTIGNSPVSGESVQLSPEAQRLQQTAEKLNQQPAVDQERVAQIKQAIADGSYQVDSQRVASKLLTFESQR</sequence>
<feature type="region of interest" description="Disordered" evidence="9">
    <location>
        <begin position="1"/>
        <end position="74"/>
    </location>
</feature>
<keyword evidence="5" id="KW-0805">Transcription regulation</keyword>
<evidence type="ECO:0000259" key="10">
    <source>
        <dbReference type="Pfam" id="PF04316"/>
    </source>
</evidence>
<evidence type="ECO:0000256" key="4">
    <source>
        <dbReference type="ARBA" id="ARBA00022795"/>
    </source>
</evidence>
<protein>
    <recommendedName>
        <fullName evidence="2">Negative regulator of flagellin synthesis</fullName>
    </recommendedName>
    <alternativeName>
        <fullName evidence="8">Anti-sigma-28 factor</fullName>
    </alternativeName>
</protein>
<dbReference type="GO" id="GO:0044781">
    <property type="term" value="P:bacterial-type flagellum organization"/>
    <property type="evidence" value="ECO:0007669"/>
    <property type="project" value="UniProtKB-KW"/>
</dbReference>
<proteinExistence type="inferred from homology"/>
<dbReference type="GO" id="GO:0045892">
    <property type="term" value="P:negative regulation of DNA-templated transcription"/>
    <property type="evidence" value="ECO:0007669"/>
    <property type="project" value="InterPro"/>
</dbReference>
<dbReference type="InterPro" id="IPR035890">
    <property type="entry name" value="Anti-sigma-28_factor_FlgM_sf"/>
</dbReference>
<reference evidence="11 12" key="1">
    <citation type="submission" date="2016-11" db="EMBL/GenBank/DDBJ databases">
        <authorList>
            <person name="Jaros S."/>
            <person name="Januszkiewicz K."/>
            <person name="Wedrychowicz H."/>
        </authorList>
    </citation>
    <scope>NUCLEOTIDE SEQUENCE [LARGE SCALE GENOMIC DNA]</scope>
    <source>
        <strain evidence="11 12">DSM 18231</strain>
    </source>
</reference>
<dbReference type="RefSeq" id="WP_073301826.1">
    <property type="nucleotide sequence ID" value="NZ_FQXA01000005.1"/>
</dbReference>
<dbReference type="GeneID" id="98638655"/>
<name>A0A1M5RRA7_9GAMM</name>
<evidence type="ECO:0000256" key="7">
    <source>
        <dbReference type="ARBA" id="ARBA00024739"/>
    </source>
</evidence>
<evidence type="ECO:0000256" key="6">
    <source>
        <dbReference type="ARBA" id="ARBA00023163"/>
    </source>
</evidence>
<evidence type="ECO:0000256" key="3">
    <source>
        <dbReference type="ARBA" id="ARBA00022491"/>
    </source>
</evidence>
<evidence type="ECO:0000256" key="2">
    <source>
        <dbReference type="ARBA" id="ARBA00017823"/>
    </source>
</evidence>
<evidence type="ECO:0000256" key="1">
    <source>
        <dbReference type="ARBA" id="ARBA00005322"/>
    </source>
</evidence>
<gene>
    <name evidence="11" type="ORF">SAMN02744645_3202</name>
</gene>
<organism evidence="11 12">
    <name type="scientific">Stutzerimonas xanthomarina DSM 18231</name>
    <dbReference type="NCBI Taxonomy" id="1403346"/>
    <lineage>
        <taxon>Bacteria</taxon>
        <taxon>Pseudomonadati</taxon>
        <taxon>Pseudomonadota</taxon>
        <taxon>Gammaproteobacteria</taxon>
        <taxon>Pseudomonadales</taxon>
        <taxon>Pseudomonadaceae</taxon>
        <taxon>Stutzerimonas</taxon>
    </lineage>
</organism>
<keyword evidence="6" id="KW-0804">Transcription</keyword>
<dbReference type="Pfam" id="PF04316">
    <property type="entry name" value="FlgM"/>
    <property type="match status" value="1"/>
</dbReference>
<keyword evidence="3" id="KW-0678">Repressor</keyword>
<accession>A0A1M5RRA7</accession>
<dbReference type="InterPro" id="IPR031316">
    <property type="entry name" value="FlgM_C"/>
</dbReference>
<keyword evidence="4" id="KW-1005">Bacterial flagellum biogenesis</keyword>
<feature type="domain" description="Anti-sigma-28 factor FlgM C-terminal" evidence="10">
    <location>
        <begin position="50"/>
        <end position="102"/>
    </location>
</feature>
<dbReference type="EMBL" id="FQXA01000005">
    <property type="protein sequence ID" value="SHH28794.1"/>
    <property type="molecule type" value="Genomic_DNA"/>
</dbReference>
<comment type="function">
    <text evidence="7">Responsible for the coupling of flagellin expression to flagellar assembly by preventing expression of the flagellin genes when a component of the middle class of proteins is defective. It negatively regulates flagellar genes by inhibiting the activity of FliA by directly binding to FliA.</text>
</comment>
<dbReference type="Proteomes" id="UP000184000">
    <property type="component" value="Unassembled WGS sequence"/>
</dbReference>
<evidence type="ECO:0000256" key="8">
    <source>
        <dbReference type="ARBA" id="ARBA00030117"/>
    </source>
</evidence>
<feature type="compositionally biased region" description="Polar residues" evidence="9">
    <location>
        <begin position="7"/>
        <end position="72"/>
    </location>
</feature>
<dbReference type="SUPFAM" id="SSF101498">
    <property type="entry name" value="Anti-sigma factor FlgM"/>
    <property type="match status" value="1"/>
</dbReference>
<dbReference type="AlphaFoldDB" id="A0A1M5RRA7"/>
<evidence type="ECO:0000256" key="5">
    <source>
        <dbReference type="ARBA" id="ARBA00023015"/>
    </source>
</evidence>
<dbReference type="InterPro" id="IPR007412">
    <property type="entry name" value="FlgM"/>
</dbReference>
<evidence type="ECO:0000313" key="12">
    <source>
        <dbReference type="Proteomes" id="UP000184000"/>
    </source>
</evidence>
<dbReference type="NCBIfam" id="TIGR03824">
    <property type="entry name" value="FlgM_jcvi"/>
    <property type="match status" value="1"/>
</dbReference>